<gene>
    <name evidence="1" type="ORF">KPSA3_06996</name>
</gene>
<organism evidence="1 2">
    <name type="scientific">Pseudomonas syringae pv. actinidiae</name>
    <dbReference type="NCBI Taxonomy" id="103796"/>
    <lineage>
        <taxon>Bacteria</taxon>
        <taxon>Pseudomonadati</taxon>
        <taxon>Pseudomonadota</taxon>
        <taxon>Gammaproteobacteria</taxon>
        <taxon>Pseudomonadales</taxon>
        <taxon>Pseudomonadaceae</taxon>
        <taxon>Pseudomonas</taxon>
        <taxon>Pseudomonas syringae</taxon>
    </lineage>
</organism>
<evidence type="ECO:0000313" key="1">
    <source>
        <dbReference type="EMBL" id="GBH20958.1"/>
    </source>
</evidence>
<sequence length="136" mass="14857">MGFATRGVENPISGVGVDQCAERFVTGFLNRNTGFNLVLASIEFDNVGGQIRTLAAINRTQVFELKVRRLASARHFDVGAGDLGSRLIDTALPDLHGAQAWVKGVVHGDLHKPILSSKNEHVPLNQYLHLNTRQTD</sequence>
<dbReference type="Proteomes" id="UP000248291">
    <property type="component" value="Unassembled WGS sequence"/>
</dbReference>
<proteinExistence type="predicted"/>
<protein>
    <submittedName>
        <fullName evidence="1">Signal transduction histidine kinase</fullName>
    </submittedName>
</protein>
<dbReference type="EMBL" id="BGKA01000275">
    <property type="protein sequence ID" value="GBH20958.1"/>
    <property type="molecule type" value="Genomic_DNA"/>
</dbReference>
<keyword evidence="1" id="KW-0808">Transferase</keyword>
<comment type="caution">
    <text evidence="1">The sequence shown here is derived from an EMBL/GenBank/DDBJ whole genome shotgun (WGS) entry which is preliminary data.</text>
</comment>
<dbReference type="GO" id="GO:0016301">
    <property type="term" value="F:kinase activity"/>
    <property type="evidence" value="ECO:0007669"/>
    <property type="project" value="UniProtKB-KW"/>
</dbReference>
<dbReference type="AlphaFoldDB" id="A0AAN4TP95"/>
<reference evidence="1 2" key="1">
    <citation type="submission" date="2018-04" db="EMBL/GenBank/DDBJ databases">
        <title>Draft genome sequence of Pseudomonas syringae pv. actinidiae biovar 3 strains isolated from kiwifruit in Kagawa prefecture.</title>
        <authorList>
            <person name="Tabuchi M."/>
            <person name="Saito M."/>
            <person name="Fujiwara S."/>
            <person name="Sasa N."/>
            <person name="Akimitsu K."/>
            <person name="Gomi K."/>
            <person name="Konishi-Sugita S."/>
            <person name="Hamano K."/>
            <person name="Kataoka I."/>
        </authorList>
    </citation>
    <scope>NUCLEOTIDE SEQUENCE [LARGE SCALE GENOMIC DNA]</scope>
    <source>
        <strain evidence="1 2">MAFF212211</strain>
    </source>
</reference>
<evidence type="ECO:0000313" key="2">
    <source>
        <dbReference type="Proteomes" id="UP000248291"/>
    </source>
</evidence>
<accession>A0AAN4TP95</accession>
<name>A0AAN4TP95_PSESF</name>
<keyword evidence="1" id="KW-0418">Kinase</keyword>